<protein>
    <submittedName>
        <fullName evidence="2">Uncharacterized protein</fullName>
    </submittedName>
</protein>
<dbReference type="EMBL" id="LVYD01000013">
    <property type="protein sequence ID" value="OQP66006.1"/>
    <property type="molecule type" value="Genomic_DNA"/>
</dbReference>
<name>A0A1V9G6A7_9BACT</name>
<feature type="region of interest" description="Disordered" evidence="1">
    <location>
        <begin position="121"/>
        <end position="141"/>
    </location>
</feature>
<keyword evidence="3" id="KW-1185">Reference proteome</keyword>
<organism evidence="2 3">
    <name type="scientific">Niastella vici</name>
    <dbReference type="NCBI Taxonomy" id="1703345"/>
    <lineage>
        <taxon>Bacteria</taxon>
        <taxon>Pseudomonadati</taxon>
        <taxon>Bacteroidota</taxon>
        <taxon>Chitinophagia</taxon>
        <taxon>Chitinophagales</taxon>
        <taxon>Chitinophagaceae</taxon>
        <taxon>Niastella</taxon>
    </lineage>
</organism>
<sequence>MTKQITSYKELLQEKARLKTLMAEQELQIKEDWRSLKEELKPAAVVAGTIRNLFTRKHGIGIAQIGVNLLADGLIKKVLLANTGWLTKWLIPFFIKNYASHLSDEPKSLLNKIKAFFKKNGKMHHDTPETQPDQETGMDAV</sequence>
<dbReference type="Proteomes" id="UP000192796">
    <property type="component" value="Unassembled WGS sequence"/>
</dbReference>
<reference evidence="2 3" key="1">
    <citation type="submission" date="2016-03" db="EMBL/GenBank/DDBJ databases">
        <title>Niastella vici sp. nov., isolated from farmland soil.</title>
        <authorList>
            <person name="Chen L."/>
            <person name="Wang D."/>
            <person name="Yang S."/>
            <person name="Wang G."/>
        </authorList>
    </citation>
    <scope>NUCLEOTIDE SEQUENCE [LARGE SCALE GENOMIC DNA]</scope>
    <source>
        <strain evidence="2 3">DJ57</strain>
    </source>
</reference>
<dbReference type="OrthoDB" id="673259at2"/>
<evidence type="ECO:0000256" key="1">
    <source>
        <dbReference type="SAM" id="MobiDB-lite"/>
    </source>
</evidence>
<accession>A0A1V9G6A7</accession>
<gene>
    <name evidence="2" type="ORF">A3860_15575</name>
</gene>
<dbReference type="STRING" id="1703345.A3860_15575"/>
<dbReference type="AlphaFoldDB" id="A0A1V9G6A7"/>
<evidence type="ECO:0000313" key="2">
    <source>
        <dbReference type="EMBL" id="OQP66006.1"/>
    </source>
</evidence>
<dbReference type="RefSeq" id="WP_081145851.1">
    <property type="nucleotide sequence ID" value="NZ_LVYD01000013.1"/>
</dbReference>
<comment type="caution">
    <text evidence="2">The sequence shown here is derived from an EMBL/GenBank/DDBJ whole genome shotgun (WGS) entry which is preliminary data.</text>
</comment>
<evidence type="ECO:0000313" key="3">
    <source>
        <dbReference type="Proteomes" id="UP000192796"/>
    </source>
</evidence>
<proteinExistence type="predicted"/>